<name>A0A8J6HK62_TENMO</name>
<evidence type="ECO:0000313" key="2">
    <source>
        <dbReference type="EMBL" id="KAH0816105.1"/>
    </source>
</evidence>
<sequence>MIRRRGGSGSKPPPGRKSADIRSRRTSRYQAARSKQLIRGADGWENQWMRYITELETCFPPLVTLFRELPSEPPPPTLCVHRICITRHRFIDTHRRLNTLPEFAPNF</sequence>
<dbReference type="EMBL" id="JABDTM020022065">
    <property type="protein sequence ID" value="KAH0816105.1"/>
    <property type="molecule type" value="Genomic_DNA"/>
</dbReference>
<keyword evidence="3" id="KW-1185">Reference proteome</keyword>
<accession>A0A8J6HK62</accession>
<reference evidence="2" key="2">
    <citation type="submission" date="2021-08" db="EMBL/GenBank/DDBJ databases">
        <authorList>
            <person name="Eriksson T."/>
        </authorList>
    </citation>
    <scope>NUCLEOTIDE SEQUENCE</scope>
    <source>
        <strain evidence="2">Stoneville</strain>
        <tissue evidence="2">Whole head</tissue>
    </source>
</reference>
<proteinExistence type="predicted"/>
<dbReference type="AlphaFoldDB" id="A0A8J6HK62"/>
<evidence type="ECO:0000313" key="3">
    <source>
        <dbReference type="Proteomes" id="UP000719412"/>
    </source>
</evidence>
<comment type="caution">
    <text evidence="2">The sequence shown here is derived from an EMBL/GenBank/DDBJ whole genome shotgun (WGS) entry which is preliminary data.</text>
</comment>
<reference evidence="2" key="1">
    <citation type="journal article" date="2020" name="J Insects Food Feed">
        <title>The yellow mealworm (Tenebrio molitor) genome: a resource for the emerging insects as food and feed industry.</title>
        <authorList>
            <person name="Eriksson T."/>
            <person name="Andere A."/>
            <person name="Kelstrup H."/>
            <person name="Emery V."/>
            <person name="Picard C."/>
        </authorList>
    </citation>
    <scope>NUCLEOTIDE SEQUENCE</scope>
    <source>
        <strain evidence="2">Stoneville</strain>
        <tissue evidence="2">Whole head</tissue>
    </source>
</reference>
<protein>
    <submittedName>
        <fullName evidence="2">Uncharacterized protein</fullName>
    </submittedName>
</protein>
<dbReference type="Proteomes" id="UP000719412">
    <property type="component" value="Unassembled WGS sequence"/>
</dbReference>
<feature type="region of interest" description="Disordered" evidence="1">
    <location>
        <begin position="1"/>
        <end position="32"/>
    </location>
</feature>
<organism evidence="2 3">
    <name type="scientific">Tenebrio molitor</name>
    <name type="common">Yellow mealworm beetle</name>
    <dbReference type="NCBI Taxonomy" id="7067"/>
    <lineage>
        <taxon>Eukaryota</taxon>
        <taxon>Metazoa</taxon>
        <taxon>Ecdysozoa</taxon>
        <taxon>Arthropoda</taxon>
        <taxon>Hexapoda</taxon>
        <taxon>Insecta</taxon>
        <taxon>Pterygota</taxon>
        <taxon>Neoptera</taxon>
        <taxon>Endopterygota</taxon>
        <taxon>Coleoptera</taxon>
        <taxon>Polyphaga</taxon>
        <taxon>Cucujiformia</taxon>
        <taxon>Tenebrionidae</taxon>
        <taxon>Tenebrio</taxon>
    </lineage>
</organism>
<evidence type="ECO:0000256" key="1">
    <source>
        <dbReference type="SAM" id="MobiDB-lite"/>
    </source>
</evidence>
<gene>
    <name evidence="2" type="ORF">GEV33_006686</name>
</gene>